<proteinExistence type="predicted"/>
<accession>A0ACB8S3U1</accession>
<name>A0ACB8S3U1_9AGAM</name>
<reference evidence="1" key="1">
    <citation type="submission" date="2021-02" db="EMBL/GenBank/DDBJ databases">
        <authorList>
            <consortium name="DOE Joint Genome Institute"/>
            <person name="Ahrendt S."/>
            <person name="Looney B.P."/>
            <person name="Miyauchi S."/>
            <person name="Morin E."/>
            <person name="Drula E."/>
            <person name="Courty P.E."/>
            <person name="Chicoki N."/>
            <person name="Fauchery L."/>
            <person name="Kohler A."/>
            <person name="Kuo A."/>
            <person name="Labutti K."/>
            <person name="Pangilinan J."/>
            <person name="Lipzen A."/>
            <person name="Riley R."/>
            <person name="Andreopoulos W."/>
            <person name="He G."/>
            <person name="Johnson J."/>
            <person name="Barry K.W."/>
            <person name="Grigoriev I.V."/>
            <person name="Nagy L."/>
            <person name="Hibbett D."/>
            <person name="Henrissat B."/>
            <person name="Matheny P.B."/>
            <person name="Labbe J."/>
            <person name="Martin F."/>
        </authorList>
    </citation>
    <scope>NUCLEOTIDE SEQUENCE</scope>
    <source>
        <strain evidence="1">FP105234-sp</strain>
    </source>
</reference>
<dbReference type="Proteomes" id="UP000814033">
    <property type="component" value="Unassembled WGS sequence"/>
</dbReference>
<gene>
    <name evidence="1" type="ORF">FA95DRAFT_519284</name>
</gene>
<evidence type="ECO:0000313" key="1">
    <source>
        <dbReference type="EMBL" id="KAI0050772.1"/>
    </source>
</evidence>
<reference evidence="1" key="2">
    <citation type="journal article" date="2022" name="New Phytol.">
        <title>Evolutionary transition to the ectomycorrhizal habit in the genomes of a hyperdiverse lineage of mushroom-forming fungi.</title>
        <authorList>
            <person name="Looney B."/>
            <person name="Miyauchi S."/>
            <person name="Morin E."/>
            <person name="Drula E."/>
            <person name="Courty P.E."/>
            <person name="Kohler A."/>
            <person name="Kuo A."/>
            <person name="LaButti K."/>
            <person name="Pangilinan J."/>
            <person name="Lipzen A."/>
            <person name="Riley R."/>
            <person name="Andreopoulos W."/>
            <person name="He G."/>
            <person name="Johnson J."/>
            <person name="Nolan M."/>
            <person name="Tritt A."/>
            <person name="Barry K.W."/>
            <person name="Grigoriev I.V."/>
            <person name="Nagy L.G."/>
            <person name="Hibbett D."/>
            <person name="Henrissat B."/>
            <person name="Matheny P.B."/>
            <person name="Labbe J."/>
            <person name="Martin F.M."/>
        </authorList>
    </citation>
    <scope>NUCLEOTIDE SEQUENCE</scope>
    <source>
        <strain evidence="1">FP105234-sp</strain>
    </source>
</reference>
<protein>
    <submittedName>
        <fullName evidence="1">Uncharacterized protein</fullName>
    </submittedName>
</protein>
<sequence length="325" mass="36291">MNITLDNVSLIATAVEAILYGFSVFMFGVTMWILLRMRKGTNPVMIFVALLLFFFSTMHIGLQIYRARQGSIYRQTYLGRGSSAWFGDVSNATYLFKNSLYMFQTLTGDAIIIYRCYVVWQSIWVIALPLMSWCGAAAAGVGSMYSCSRTDPLTGDYVGNASRWITAFLSLTLSTNFVATTLLIFRIWRSSVRTERYKMGPSLLPVAKMILDAAVIYSAVLLALIICFVLKWNGQYIFMDMVTPVISIAFYMVIMRLGMREMSLSSTMHPGSQGQTRQSEFAMRPLEVHIERLTEGAALSSDGIGKAASIESHGVMKVVVSRESL</sequence>
<organism evidence="1 2">
    <name type="scientific">Auriscalpium vulgare</name>
    <dbReference type="NCBI Taxonomy" id="40419"/>
    <lineage>
        <taxon>Eukaryota</taxon>
        <taxon>Fungi</taxon>
        <taxon>Dikarya</taxon>
        <taxon>Basidiomycota</taxon>
        <taxon>Agaricomycotina</taxon>
        <taxon>Agaricomycetes</taxon>
        <taxon>Russulales</taxon>
        <taxon>Auriscalpiaceae</taxon>
        <taxon>Auriscalpium</taxon>
    </lineage>
</organism>
<keyword evidence="2" id="KW-1185">Reference proteome</keyword>
<comment type="caution">
    <text evidence="1">The sequence shown here is derived from an EMBL/GenBank/DDBJ whole genome shotgun (WGS) entry which is preliminary data.</text>
</comment>
<evidence type="ECO:0000313" key="2">
    <source>
        <dbReference type="Proteomes" id="UP000814033"/>
    </source>
</evidence>
<dbReference type="EMBL" id="MU275858">
    <property type="protein sequence ID" value="KAI0050772.1"/>
    <property type="molecule type" value="Genomic_DNA"/>
</dbReference>